<evidence type="ECO:0000256" key="6">
    <source>
        <dbReference type="SAM" id="MobiDB-lite"/>
    </source>
</evidence>
<reference evidence="8" key="1">
    <citation type="submission" date="2022-10" db="EMBL/GenBank/DDBJ databases">
        <title>Culturing micro-colonial fungi from biological soil crusts in the Mojave desert and describing Neophaeococcomyces mojavensis, and introducing the new genera and species Taxawa tesnikishii.</title>
        <authorList>
            <person name="Kurbessoian T."/>
            <person name="Stajich J.E."/>
        </authorList>
    </citation>
    <scope>NUCLEOTIDE SEQUENCE</scope>
    <source>
        <strain evidence="8">TK_35</strain>
    </source>
</reference>
<dbReference type="AlphaFoldDB" id="A0AA38YAC3"/>
<sequence length="704" mass="79245">MQKSDVAGKGKKKRAGRACILCRARKVRCDVVLNGVTADPPSSERVPKASKSTVGIAPRRSQSLSETTAQQTDHLQCSHNIDTRDAPAYSESTQKSNDGLRNWRAAPSLCSASISLEDPSHLRLPAFIKALDDGLDSTDLDYLRAKKALSLPSKEFRDVCVARYLEFAHPLLPLLDKRQLLSTLREDEVGGDQISLTLFNAVMLSGVTFVEDEWIVRAGFESRQAARKTFFSRAKVLFNTNVDLDRFVACQVAVLMSTWYPGKHEKADAWFWTGTAVSLAYSIHLHLEPDESHFSIEEQRLRRRLWWGTFARDQKVALALGRPHRSTYYNVRMLSLEDLDDNIQPFTTVYPSETRRYTGVVENPKTQSILGRLCIEHMKLCVCIASFVTTIFKCRRDIKTRSREDVQGHSLPSPTSRLNRCTQDFALWYRGLAADLHYERDVALVKDTCISQARCLAVHKSTVHILYHVSISALYRLKALSPSSTWRDTDLHGELHSASQRILRHTAWELTRTNQELCESGFMPYLSTGAVGGVVAALVVHLLDVKAPNETVRRAAVYGIQQCKQFLLILKNAYNTAVDALDYLEEAEKQDANIPASEERDMMDTEDAASQPFPVAHAHQRLHSPSWVPTTLLEEDSSLAIFQQTPTIPTMETSPFKDTDEIFWQSFMDGASTYEFHQGTSLPLYDLGFSSNDIGNFEMPSMLS</sequence>
<dbReference type="CDD" id="cd12148">
    <property type="entry name" value="fungal_TF_MHR"/>
    <property type="match status" value="1"/>
</dbReference>
<dbReference type="GO" id="GO:0000981">
    <property type="term" value="F:DNA-binding transcription factor activity, RNA polymerase II-specific"/>
    <property type="evidence" value="ECO:0007669"/>
    <property type="project" value="InterPro"/>
</dbReference>
<proteinExistence type="predicted"/>
<evidence type="ECO:0000259" key="7">
    <source>
        <dbReference type="SMART" id="SM00906"/>
    </source>
</evidence>
<feature type="compositionally biased region" description="Polar residues" evidence="6">
    <location>
        <begin position="60"/>
        <end position="76"/>
    </location>
</feature>
<dbReference type="InterPro" id="IPR036864">
    <property type="entry name" value="Zn2-C6_fun-type_DNA-bd_sf"/>
</dbReference>
<protein>
    <recommendedName>
        <fullName evidence="7">Xylanolytic transcriptional activator regulatory domain-containing protein</fullName>
    </recommendedName>
</protein>
<name>A0AA38YAC3_9EURO</name>
<evidence type="ECO:0000256" key="2">
    <source>
        <dbReference type="ARBA" id="ARBA00023015"/>
    </source>
</evidence>
<accession>A0AA38YAC3</accession>
<dbReference type="CDD" id="cd00067">
    <property type="entry name" value="GAL4"/>
    <property type="match status" value="1"/>
</dbReference>
<keyword evidence="1" id="KW-0479">Metal-binding</keyword>
<organism evidence="8 9">
    <name type="scientific">Knufia peltigerae</name>
    <dbReference type="NCBI Taxonomy" id="1002370"/>
    <lineage>
        <taxon>Eukaryota</taxon>
        <taxon>Fungi</taxon>
        <taxon>Dikarya</taxon>
        <taxon>Ascomycota</taxon>
        <taxon>Pezizomycotina</taxon>
        <taxon>Eurotiomycetes</taxon>
        <taxon>Chaetothyriomycetidae</taxon>
        <taxon>Chaetothyriales</taxon>
        <taxon>Trichomeriaceae</taxon>
        <taxon>Knufia</taxon>
    </lineage>
</organism>
<dbReference type="GO" id="GO:0006351">
    <property type="term" value="P:DNA-templated transcription"/>
    <property type="evidence" value="ECO:0007669"/>
    <property type="project" value="InterPro"/>
</dbReference>
<feature type="domain" description="Xylanolytic transcriptional activator regulatory" evidence="7">
    <location>
        <begin position="269"/>
        <end position="340"/>
    </location>
</feature>
<evidence type="ECO:0000313" key="8">
    <source>
        <dbReference type="EMBL" id="KAJ9641281.1"/>
    </source>
</evidence>
<feature type="region of interest" description="Disordered" evidence="6">
    <location>
        <begin position="37"/>
        <end position="76"/>
    </location>
</feature>
<gene>
    <name evidence="8" type="ORF">H2204_002959</name>
</gene>
<dbReference type="PANTHER" id="PTHR47425">
    <property type="entry name" value="FARB-RELATED"/>
    <property type="match status" value="1"/>
</dbReference>
<keyword evidence="5" id="KW-0539">Nucleus</keyword>
<dbReference type="Pfam" id="PF04082">
    <property type="entry name" value="Fungal_trans"/>
    <property type="match status" value="1"/>
</dbReference>
<dbReference type="EMBL" id="JAPDRN010000012">
    <property type="protein sequence ID" value="KAJ9641281.1"/>
    <property type="molecule type" value="Genomic_DNA"/>
</dbReference>
<dbReference type="SUPFAM" id="SSF57701">
    <property type="entry name" value="Zn2/Cys6 DNA-binding domain"/>
    <property type="match status" value="1"/>
</dbReference>
<evidence type="ECO:0000313" key="9">
    <source>
        <dbReference type="Proteomes" id="UP001172681"/>
    </source>
</evidence>
<keyword evidence="9" id="KW-1185">Reference proteome</keyword>
<dbReference type="Proteomes" id="UP001172681">
    <property type="component" value="Unassembled WGS sequence"/>
</dbReference>
<evidence type="ECO:0000256" key="4">
    <source>
        <dbReference type="ARBA" id="ARBA00023163"/>
    </source>
</evidence>
<keyword evidence="4" id="KW-0804">Transcription</keyword>
<keyword evidence="2" id="KW-0805">Transcription regulation</keyword>
<dbReference type="InterPro" id="IPR007219">
    <property type="entry name" value="XnlR_reg_dom"/>
</dbReference>
<comment type="caution">
    <text evidence="8">The sequence shown here is derived from an EMBL/GenBank/DDBJ whole genome shotgun (WGS) entry which is preliminary data.</text>
</comment>
<evidence type="ECO:0000256" key="1">
    <source>
        <dbReference type="ARBA" id="ARBA00022723"/>
    </source>
</evidence>
<keyword evidence="3" id="KW-0238">DNA-binding</keyword>
<dbReference type="PANTHER" id="PTHR47425:SF2">
    <property type="entry name" value="FARB-RELATED"/>
    <property type="match status" value="1"/>
</dbReference>
<dbReference type="SMART" id="SM00906">
    <property type="entry name" value="Fungal_trans"/>
    <property type="match status" value="1"/>
</dbReference>
<dbReference type="GO" id="GO:0008270">
    <property type="term" value="F:zinc ion binding"/>
    <property type="evidence" value="ECO:0007669"/>
    <property type="project" value="InterPro"/>
</dbReference>
<evidence type="ECO:0000256" key="3">
    <source>
        <dbReference type="ARBA" id="ARBA00023125"/>
    </source>
</evidence>
<evidence type="ECO:0000256" key="5">
    <source>
        <dbReference type="ARBA" id="ARBA00023242"/>
    </source>
</evidence>
<dbReference type="InterPro" id="IPR001138">
    <property type="entry name" value="Zn2Cys6_DnaBD"/>
</dbReference>
<dbReference type="GO" id="GO:0003677">
    <property type="term" value="F:DNA binding"/>
    <property type="evidence" value="ECO:0007669"/>
    <property type="project" value="UniProtKB-KW"/>
</dbReference>
<dbReference type="InterPro" id="IPR052761">
    <property type="entry name" value="Fungal_Detox/Toxin_TFs"/>
</dbReference>